<dbReference type="Gene3D" id="3.40.50.300">
    <property type="entry name" value="P-loop containing nucleotide triphosphate hydrolases"/>
    <property type="match status" value="1"/>
</dbReference>
<protein>
    <submittedName>
        <fullName evidence="4">AAA family ATPase</fullName>
    </submittedName>
</protein>
<dbReference type="PANTHER" id="PTHR16305">
    <property type="entry name" value="TESTICULAR SOLUBLE ADENYLYL CYCLASE"/>
    <property type="match status" value="1"/>
</dbReference>
<evidence type="ECO:0000259" key="3">
    <source>
        <dbReference type="PROSITE" id="PS50043"/>
    </source>
</evidence>
<keyword evidence="2" id="KW-0067">ATP-binding</keyword>
<dbReference type="InterPro" id="IPR016032">
    <property type="entry name" value="Sig_transdc_resp-reg_C-effctor"/>
</dbReference>
<dbReference type="Pfam" id="PF00196">
    <property type="entry name" value="GerE"/>
    <property type="match status" value="1"/>
</dbReference>
<dbReference type="PANTHER" id="PTHR16305:SF35">
    <property type="entry name" value="TRANSCRIPTIONAL ACTIVATOR DOMAIN"/>
    <property type="match status" value="1"/>
</dbReference>
<dbReference type="InterPro" id="IPR000792">
    <property type="entry name" value="Tscrpt_reg_LuxR_C"/>
</dbReference>
<keyword evidence="1" id="KW-0547">Nucleotide-binding</keyword>
<gene>
    <name evidence="4" type="ORF">N8I84_17885</name>
</gene>
<dbReference type="InterPro" id="IPR041664">
    <property type="entry name" value="AAA_16"/>
</dbReference>
<dbReference type="InterPro" id="IPR027417">
    <property type="entry name" value="P-loop_NTPase"/>
</dbReference>
<proteinExistence type="predicted"/>
<dbReference type="PRINTS" id="PR00038">
    <property type="entry name" value="HTHLUXR"/>
</dbReference>
<evidence type="ECO:0000313" key="5">
    <source>
        <dbReference type="Proteomes" id="UP001061298"/>
    </source>
</evidence>
<dbReference type="PROSITE" id="PS50043">
    <property type="entry name" value="HTH_LUXR_2"/>
    <property type="match status" value="1"/>
</dbReference>
<evidence type="ECO:0000256" key="1">
    <source>
        <dbReference type="ARBA" id="ARBA00022741"/>
    </source>
</evidence>
<dbReference type="RefSeq" id="WP_263230472.1">
    <property type="nucleotide sequence ID" value="NZ_CP106793.1"/>
</dbReference>
<dbReference type="EMBL" id="CP106793">
    <property type="protein sequence ID" value="UXY20380.1"/>
    <property type="molecule type" value="Genomic_DNA"/>
</dbReference>
<evidence type="ECO:0000256" key="2">
    <source>
        <dbReference type="ARBA" id="ARBA00022840"/>
    </source>
</evidence>
<dbReference type="SUPFAM" id="SSF46894">
    <property type="entry name" value="C-terminal effector domain of the bipartite response regulators"/>
    <property type="match status" value="1"/>
</dbReference>
<dbReference type="SUPFAM" id="SSF52540">
    <property type="entry name" value="P-loop containing nucleoside triphosphate hydrolases"/>
    <property type="match status" value="1"/>
</dbReference>
<keyword evidence="5" id="KW-1185">Reference proteome</keyword>
<name>A0ABY6E138_9ACTN</name>
<sequence length="921" mass="99941">MVLSRVLGRDSECEQLEELLAAVRGGESRSLVLRGEAGVGKTALMEHVIQRARGFRVASVTGVQSEMELAFAALHQLCAPMSEHLRSLPSAQRDALRAALGLGSQRASDGFLVALATLGLLAETARDRPLLCLVDDAQWLDRSSMQALAFAARRLRAESVAMIFAVRLSDDASSDPPEPAGLPELLVEGLPEREARVLLRSVLPGRWDEQVLERIVAEARGNPLALLELPKESTPTELAGGFGVPRARPVTDRLRATYTRRISELPPDTRKFLLAAAADPTGEPALLWRATERLGISVAAATPAVASGLIEIAERVRFFHPMIRSTVYWAASCEERRGTHRVLAAVTDPATDPDRRVWHAAHGAEGPDERIAVELERSAGRARTRGGLAAASAFMARAVELTPNAARRQERALAAARATHEAGAPDAALKLLSIVEAGPSDERRRTEVDLLRAQIAFTTDRGSEAPLLLLKAARRLEKHDVLLARDTYLEAINAAMFAGPLAYGGGQLEAAEAARSAPPGMNPPRPADLLLDGTATRLIEGHAAGVPTLRRALDAFRDPDLADTEGLRWLWLAGVTAVGLWDHEAWSRLSARHLDLARRAGQTMVLPLALTMRIASNVFAGDLSAAASLAEEVRTVSEAVGTPTPLYGALLLSAWQGREAECLNLTKVAAAEAARRGEGNGPVASAWARALLFNSLGRYKEALAAAREAVAEHQLLEIGVATWLLSECVEAAARYGKPEHAAPALRRLEEVTRPSGTDWSLGMEARSRALMSGSKEAEGHYREAIDRLGRTSVRGELARAHLLYGEWLRRGRRRQAARDQLRRAGDLFTEMGMDAFAQRAERELLATGESIRSRTNSTANELTPQELLIVRLVREGLTNPEIGTRLFLSPRTVEWHLRKIFGKLGVTSRRQLQITHPDSSI</sequence>
<accession>A0ABY6E138</accession>
<dbReference type="InterPro" id="IPR036388">
    <property type="entry name" value="WH-like_DNA-bd_sf"/>
</dbReference>
<dbReference type="Pfam" id="PF13191">
    <property type="entry name" value="AAA_16"/>
    <property type="match status" value="1"/>
</dbReference>
<reference evidence="4" key="1">
    <citation type="submission" date="2022-10" db="EMBL/GenBank/DDBJ databases">
        <authorList>
            <person name="Mo P."/>
        </authorList>
    </citation>
    <scope>NUCLEOTIDE SEQUENCE</scope>
    <source>
        <strain evidence="4">HUAS 13-4</strain>
    </source>
</reference>
<feature type="domain" description="HTH luxR-type" evidence="3">
    <location>
        <begin position="855"/>
        <end position="920"/>
    </location>
</feature>
<organism evidence="4 5">
    <name type="scientific">Streptomyces cynarae</name>
    <dbReference type="NCBI Taxonomy" id="2981134"/>
    <lineage>
        <taxon>Bacteria</taxon>
        <taxon>Bacillati</taxon>
        <taxon>Actinomycetota</taxon>
        <taxon>Actinomycetes</taxon>
        <taxon>Kitasatosporales</taxon>
        <taxon>Streptomycetaceae</taxon>
        <taxon>Streptomyces</taxon>
    </lineage>
</organism>
<dbReference type="Gene3D" id="1.10.10.10">
    <property type="entry name" value="Winged helix-like DNA-binding domain superfamily/Winged helix DNA-binding domain"/>
    <property type="match status" value="1"/>
</dbReference>
<dbReference type="CDD" id="cd06170">
    <property type="entry name" value="LuxR_C_like"/>
    <property type="match status" value="1"/>
</dbReference>
<dbReference type="Proteomes" id="UP001061298">
    <property type="component" value="Chromosome"/>
</dbReference>
<dbReference type="SMART" id="SM00421">
    <property type="entry name" value="HTH_LUXR"/>
    <property type="match status" value="1"/>
</dbReference>
<evidence type="ECO:0000313" key="4">
    <source>
        <dbReference type="EMBL" id="UXY20380.1"/>
    </source>
</evidence>